<feature type="transmembrane region" description="Helical" evidence="1">
    <location>
        <begin position="251"/>
        <end position="267"/>
    </location>
</feature>
<protein>
    <recommendedName>
        <fullName evidence="2">CAAX prenyl protease 2/Lysostaphin resistance protein A-like domain-containing protein</fullName>
    </recommendedName>
</protein>
<dbReference type="AlphaFoldDB" id="A0A0U2ZGL0"/>
<dbReference type="GO" id="GO:0080120">
    <property type="term" value="P:CAAX-box protein maturation"/>
    <property type="evidence" value="ECO:0007669"/>
    <property type="project" value="UniProtKB-ARBA"/>
</dbReference>
<keyword evidence="1" id="KW-0812">Transmembrane</keyword>
<feature type="transmembrane region" description="Helical" evidence="1">
    <location>
        <begin position="149"/>
        <end position="166"/>
    </location>
</feature>
<feature type="transmembrane region" description="Helical" evidence="1">
    <location>
        <begin position="288"/>
        <end position="308"/>
    </location>
</feature>
<dbReference type="GO" id="GO:0004175">
    <property type="term" value="F:endopeptidase activity"/>
    <property type="evidence" value="ECO:0007669"/>
    <property type="project" value="UniProtKB-ARBA"/>
</dbReference>
<reference evidence="3 4" key="1">
    <citation type="submission" date="2015-12" db="EMBL/GenBank/DDBJ databases">
        <title>Complete genome of Lacimicrobium alkaliphilum KCTC 32984.</title>
        <authorList>
            <person name="Kim S.-G."/>
            <person name="Lee Y.-J."/>
        </authorList>
    </citation>
    <scope>NUCLEOTIDE SEQUENCE [LARGE SCALE GENOMIC DNA]</scope>
    <source>
        <strain evidence="3 4">YelD216</strain>
    </source>
</reference>
<organism evidence="3 4">
    <name type="scientific">Lacimicrobium alkaliphilum</name>
    <dbReference type="NCBI Taxonomy" id="1526571"/>
    <lineage>
        <taxon>Bacteria</taxon>
        <taxon>Pseudomonadati</taxon>
        <taxon>Pseudomonadota</taxon>
        <taxon>Gammaproteobacteria</taxon>
        <taxon>Alteromonadales</taxon>
        <taxon>Alteromonadaceae</taxon>
        <taxon>Lacimicrobium</taxon>
    </lineage>
</organism>
<dbReference type="PANTHER" id="PTHR36435:SF1">
    <property type="entry name" value="CAAX AMINO TERMINAL PROTEASE FAMILY PROTEIN"/>
    <property type="match status" value="1"/>
</dbReference>
<evidence type="ECO:0000313" key="4">
    <source>
        <dbReference type="Proteomes" id="UP000068447"/>
    </source>
</evidence>
<gene>
    <name evidence="3" type="ORF">AT746_04470</name>
</gene>
<dbReference type="PANTHER" id="PTHR36435">
    <property type="entry name" value="SLR1288 PROTEIN"/>
    <property type="match status" value="1"/>
</dbReference>
<keyword evidence="1" id="KW-1133">Transmembrane helix</keyword>
<evidence type="ECO:0000259" key="2">
    <source>
        <dbReference type="Pfam" id="PF02517"/>
    </source>
</evidence>
<sequence length="323" mass="36085">MMTQTQPQTPWHQCGALTEVLLVFFAGSLISQLLFSMAGITSTPLATIAQQADPDYLALSVDIGMILILQYAGWMLLALVLCWILTGRPLHSNAITCNGQPWLKLITLGVIMWALADMPNKILWLLDAELDIGQSVPWREALLNAERTMQWWIFMAVGSFVLVPVLEEVFWRGYVQGRLQRAFSPAVAIIASSLMFTLSHSQYIGLDLYNFGNIAGVLFSALIMGWLRYQTGSLIPAIIIHAILNTPTGEVAMYVVPILMIVVMLYFRNTINEQMRQFWQRCTEIKPGVMDVMVTLLLAATMLGLSLAPSSPCSWVCWLSRLI</sequence>
<evidence type="ECO:0000256" key="1">
    <source>
        <dbReference type="SAM" id="Phobius"/>
    </source>
</evidence>
<accession>A0A0U2ZGL0</accession>
<dbReference type="InterPro" id="IPR052710">
    <property type="entry name" value="CAAX_protease"/>
</dbReference>
<dbReference type="OrthoDB" id="5322702at2"/>
<feature type="transmembrane region" description="Helical" evidence="1">
    <location>
        <begin position="63"/>
        <end position="85"/>
    </location>
</feature>
<feature type="domain" description="CAAX prenyl protease 2/Lysostaphin resistance protein A-like" evidence="2">
    <location>
        <begin position="150"/>
        <end position="246"/>
    </location>
</feature>
<name>A0A0U2ZGL0_9ALTE</name>
<dbReference type="EMBL" id="CP013650">
    <property type="protein sequence ID" value="ALS97596.1"/>
    <property type="molecule type" value="Genomic_DNA"/>
</dbReference>
<dbReference type="STRING" id="1526571.AT746_04470"/>
<feature type="transmembrane region" description="Helical" evidence="1">
    <location>
        <begin position="20"/>
        <end position="43"/>
    </location>
</feature>
<dbReference type="InterPro" id="IPR003675">
    <property type="entry name" value="Rce1/LyrA-like_dom"/>
</dbReference>
<proteinExistence type="predicted"/>
<dbReference type="Proteomes" id="UP000068447">
    <property type="component" value="Chromosome"/>
</dbReference>
<dbReference type="Pfam" id="PF02517">
    <property type="entry name" value="Rce1-like"/>
    <property type="match status" value="1"/>
</dbReference>
<evidence type="ECO:0000313" key="3">
    <source>
        <dbReference type="EMBL" id="ALS97596.1"/>
    </source>
</evidence>
<feature type="transmembrane region" description="Helical" evidence="1">
    <location>
        <begin position="208"/>
        <end position="227"/>
    </location>
</feature>
<dbReference type="KEGG" id="lal:AT746_04470"/>
<keyword evidence="4" id="KW-1185">Reference proteome</keyword>
<dbReference type="RefSeq" id="WP_062477000.1">
    <property type="nucleotide sequence ID" value="NZ_CP013650.1"/>
</dbReference>
<keyword evidence="1" id="KW-0472">Membrane</keyword>